<protein>
    <recommendedName>
        <fullName evidence="3">Coenzyme A biosynthesis bifunctional protein CoaBC</fullName>
    </recommendedName>
    <alternativeName>
        <fullName evidence="3">DNA/pantothenate metabolism flavoprotein</fullName>
    </alternativeName>
    <alternativeName>
        <fullName evidence="3">Phosphopantothenoylcysteine synthetase/decarboxylase</fullName>
        <shortName evidence="3">PPCS-PPCDC</shortName>
    </alternativeName>
    <domain>
        <recommendedName>
            <fullName evidence="3">Phosphopantothenoylcysteine decarboxylase</fullName>
            <shortName evidence="3">PPC decarboxylase</shortName>
            <shortName evidence="3">PPC-DC</shortName>
            <ecNumber evidence="3">4.1.1.36</ecNumber>
        </recommendedName>
        <alternativeName>
            <fullName evidence="3">CoaC</fullName>
        </alternativeName>
    </domain>
    <domain>
        <recommendedName>
            <fullName evidence="3">Phosphopantothenate--cysteine ligase</fullName>
            <ecNumber evidence="3">6.3.2.5</ecNumber>
        </recommendedName>
        <alternativeName>
            <fullName evidence="3">CoaB</fullName>
        </alternativeName>
        <alternativeName>
            <fullName evidence="3">Phosphopantothenoylcysteine synthetase</fullName>
            <shortName evidence="3">PPC synthetase</shortName>
            <shortName evidence="3">PPC-S</shortName>
        </alternativeName>
    </domain>
</protein>
<feature type="binding site" evidence="3">
    <location>
        <position position="407"/>
    </location>
    <ligand>
        <name>CTP</name>
        <dbReference type="ChEBI" id="CHEBI:37563"/>
    </ligand>
</feature>
<feature type="binding site" evidence="3">
    <location>
        <position position="411"/>
    </location>
    <ligand>
        <name>CTP</name>
        <dbReference type="ChEBI" id="CHEBI:37563"/>
    </ligand>
</feature>
<dbReference type="eggNOG" id="COG0452">
    <property type="taxonomic scope" value="Bacteria"/>
</dbReference>
<evidence type="ECO:0000256" key="1">
    <source>
        <dbReference type="ARBA" id="ARBA00022793"/>
    </source>
</evidence>
<keyword evidence="2 3" id="KW-0456">Lyase</keyword>
<keyword evidence="8" id="KW-1185">Reference proteome</keyword>
<dbReference type="GO" id="GO:0046872">
    <property type="term" value="F:metal ion binding"/>
    <property type="evidence" value="ECO:0007669"/>
    <property type="project" value="UniProtKB-KW"/>
</dbReference>
<dbReference type="GO" id="GO:0004632">
    <property type="term" value="F:phosphopantothenate--cysteine ligase activity"/>
    <property type="evidence" value="ECO:0007669"/>
    <property type="project" value="UniProtKB-UniRule"/>
</dbReference>
<comment type="function">
    <text evidence="3">Catalyzes two sequential steps in the biosynthesis of coenzyme A. In the first step cysteine is conjugated to 4'-phosphopantothenate to form 4-phosphopantothenoylcysteine. In the second step the latter compound is decarboxylated to form 4'-phosphopantotheine.</text>
</comment>
<dbReference type="InterPro" id="IPR035929">
    <property type="entry name" value="CoaB-like_sf"/>
</dbReference>
<keyword evidence="1 3" id="KW-0210">Decarboxylase</keyword>
<dbReference type="HOGENOM" id="CLU_033319_0_3_11"/>
<comment type="catalytic activity">
    <reaction evidence="3">
        <text>(R)-4'-phosphopantothenate + L-cysteine + CTP = N-[(R)-4-phosphopantothenoyl]-L-cysteine + CMP + diphosphate + H(+)</text>
        <dbReference type="Rhea" id="RHEA:19397"/>
        <dbReference type="ChEBI" id="CHEBI:10986"/>
        <dbReference type="ChEBI" id="CHEBI:15378"/>
        <dbReference type="ChEBI" id="CHEBI:33019"/>
        <dbReference type="ChEBI" id="CHEBI:35235"/>
        <dbReference type="ChEBI" id="CHEBI:37563"/>
        <dbReference type="ChEBI" id="CHEBI:59458"/>
        <dbReference type="ChEBI" id="CHEBI:60377"/>
        <dbReference type="EC" id="6.3.2.5"/>
    </reaction>
</comment>
<feature type="region of interest" description="Phosphopantothenate--cysteine ligase" evidence="3">
    <location>
        <begin position="251"/>
        <end position="472"/>
    </location>
</feature>
<comment type="similarity">
    <text evidence="3">In the N-terminal section; belongs to the HFCD (homo-oligomeric flavin containing Cys decarboxylase) superfamily.</text>
</comment>
<keyword evidence="3" id="KW-0511">Multifunctional enzyme</keyword>
<keyword evidence="3" id="KW-0479">Metal-binding</keyword>
<feature type="region of interest" description="Disordered" evidence="4">
    <location>
        <begin position="193"/>
        <end position="244"/>
    </location>
</feature>
<dbReference type="STRING" id="378753.KRH_13270"/>
<comment type="caution">
    <text evidence="3">Lacks conserved residue(s) required for the propagation of feature annotation.</text>
</comment>
<comment type="pathway">
    <text evidence="3">Cofactor biosynthesis; coenzyme A biosynthesis; CoA from (R)-pantothenate: step 2/5.</text>
</comment>
<dbReference type="EC" id="4.1.1.36" evidence="3"/>
<sequence length="472" mass="48452">MTQPHSGHAPAPVRPAPLRVVLGVGGGIAAYKAALVSRLLSEAGHHVVPMPTRAALEFVGAPTWEALTGEHVSESVFDRVDTVNHVAQGQAADLVVIAPATADLMARLAHGHADDLLSTTVLATSAPVLLAPAMHTEMWLNPATQRNVALLREHGHTVMEPATGRLTGTDSGPGRLPEPPQIVDAALALAERAARASGTGPSGAASSSAGTPTDSAAAGSAGSVAPAHDAAGAPATGGDAPRSGALAGRRVLVTAGGTREALDPVRFLGNRSSGKQGVALARAAREAGADVHLIAAHVETPLPEDLRITRVSSARELEEATLTAAAESDVVVMAAAVADFRPDTVGEHKMKKSEDGTDPVIRLVRNPDILRAVVARRDERGPDQLVVGFAAETGDGEHSVLEFGRAKLARKGCDLLVVNEVGTDKVFGRDDTEVLVLSARGGEETSVRGSKDEVARAVVQRIARELGVGDAG</sequence>
<dbReference type="SUPFAM" id="SSF102645">
    <property type="entry name" value="CoaB-like"/>
    <property type="match status" value="1"/>
</dbReference>
<feature type="binding site" evidence="3">
    <location>
        <position position="389"/>
    </location>
    <ligand>
        <name>CTP</name>
        <dbReference type="ChEBI" id="CHEBI:37563"/>
    </ligand>
</feature>
<comment type="catalytic activity">
    <reaction evidence="3">
        <text>N-[(R)-4-phosphopantothenoyl]-L-cysteine + H(+) = (R)-4'-phosphopantetheine + CO2</text>
        <dbReference type="Rhea" id="RHEA:16793"/>
        <dbReference type="ChEBI" id="CHEBI:15378"/>
        <dbReference type="ChEBI" id="CHEBI:16526"/>
        <dbReference type="ChEBI" id="CHEBI:59458"/>
        <dbReference type="ChEBI" id="CHEBI:61723"/>
        <dbReference type="EC" id="4.1.1.36"/>
    </reaction>
</comment>
<dbReference type="InterPro" id="IPR036551">
    <property type="entry name" value="Flavin_trans-like"/>
</dbReference>
<dbReference type="Proteomes" id="UP000008838">
    <property type="component" value="Chromosome"/>
</dbReference>
<accession>B2GI82</accession>
<dbReference type="GO" id="GO:0071513">
    <property type="term" value="C:phosphopantothenoylcysteine decarboxylase complex"/>
    <property type="evidence" value="ECO:0007669"/>
    <property type="project" value="TreeGrafter"/>
</dbReference>
<dbReference type="SUPFAM" id="SSF52507">
    <property type="entry name" value="Homo-oligomeric flavin-containing Cys decarboxylases, HFCD"/>
    <property type="match status" value="1"/>
</dbReference>
<comment type="similarity">
    <text evidence="3">In the C-terminal section; belongs to the PPC synthetase family.</text>
</comment>
<dbReference type="UniPathway" id="UPA00241">
    <property type="reaction ID" value="UER00353"/>
</dbReference>
<dbReference type="Gene3D" id="3.40.50.10300">
    <property type="entry name" value="CoaB-like"/>
    <property type="match status" value="1"/>
</dbReference>
<keyword evidence="3" id="KW-0285">Flavoprotein</keyword>
<comment type="cofactor">
    <cofactor evidence="3">
        <name>Mg(2+)</name>
        <dbReference type="ChEBI" id="CHEBI:18420"/>
    </cofactor>
</comment>
<gene>
    <name evidence="3 7" type="primary">coaBC</name>
    <name evidence="7" type="synonym">dfp</name>
    <name evidence="7" type="ordered locus">KRH_13270</name>
</gene>
<evidence type="ECO:0000256" key="4">
    <source>
        <dbReference type="SAM" id="MobiDB-lite"/>
    </source>
</evidence>
<keyword evidence="3" id="KW-0288">FMN</keyword>
<dbReference type="InterPro" id="IPR005252">
    <property type="entry name" value="CoaBC"/>
</dbReference>
<dbReference type="InterPro" id="IPR003382">
    <property type="entry name" value="Flavoprotein"/>
</dbReference>
<dbReference type="Pfam" id="PF02441">
    <property type="entry name" value="Flavoprotein"/>
    <property type="match status" value="1"/>
</dbReference>
<dbReference type="EMBL" id="AP009152">
    <property type="protein sequence ID" value="BAG29674.1"/>
    <property type="molecule type" value="Genomic_DNA"/>
</dbReference>
<feature type="domain" description="DNA/pantothenate metabolism flavoprotein C-terminal" evidence="6">
    <location>
        <begin position="246"/>
        <end position="464"/>
    </location>
</feature>
<proteinExistence type="inferred from homology"/>
<dbReference type="AlphaFoldDB" id="B2GI82"/>
<dbReference type="EC" id="6.3.2.5" evidence="3"/>
<evidence type="ECO:0000313" key="7">
    <source>
        <dbReference type="EMBL" id="BAG29674.1"/>
    </source>
</evidence>
<dbReference type="PANTHER" id="PTHR14359">
    <property type="entry name" value="HOMO-OLIGOMERIC FLAVIN CONTAINING CYS DECARBOXYLASE FAMILY"/>
    <property type="match status" value="1"/>
</dbReference>
<dbReference type="HAMAP" id="MF_02225">
    <property type="entry name" value="CoaBC"/>
    <property type="match status" value="1"/>
</dbReference>
<evidence type="ECO:0000256" key="3">
    <source>
        <dbReference type="HAMAP-Rule" id="MF_02225"/>
    </source>
</evidence>
<evidence type="ECO:0000256" key="2">
    <source>
        <dbReference type="ARBA" id="ARBA00023239"/>
    </source>
</evidence>
<dbReference type="OrthoDB" id="9802554at2"/>
<feature type="binding site" evidence="3">
    <location>
        <position position="339"/>
    </location>
    <ligand>
        <name>CTP</name>
        <dbReference type="ChEBI" id="CHEBI:37563"/>
    </ligand>
</feature>
<evidence type="ECO:0000259" key="6">
    <source>
        <dbReference type="Pfam" id="PF04127"/>
    </source>
</evidence>
<feature type="region of interest" description="Disordered" evidence="4">
    <location>
        <begin position="159"/>
        <end position="180"/>
    </location>
</feature>
<feature type="binding site" evidence="3">
    <location>
        <position position="349"/>
    </location>
    <ligand>
        <name>CTP</name>
        <dbReference type="ChEBI" id="CHEBI:37563"/>
    </ligand>
</feature>
<feature type="binding site" evidence="3">
    <location>
        <begin position="367"/>
        <end position="370"/>
    </location>
    <ligand>
        <name>CTP</name>
        <dbReference type="ChEBI" id="CHEBI:37563"/>
    </ligand>
</feature>
<organism evidence="7 8">
    <name type="scientific">Kocuria rhizophila (strain ATCC 9341 / DSM 348 / NBRC 103217 / DC2201)</name>
    <dbReference type="NCBI Taxonomy" id="378753"/>
    <lineage>
        <taxon>Bacteria</taxon>
        <taxon>Bacillati</taxon>
        <taxon>Actinomycetota</taxon>
        <taxon>Actinomycetes</taxon>
        <taxon>Micrococcales</taxon>
        <taxon>Micrococcaceae</taxon>
        <taxon>Kocuria</taxon>
    </lineage>
</organism>
<reference evidence="7 8" key="1">
    <citation type="journal article" date="2008" name="J. Bacteriol.">
        <title>Complete genome sequence of the soil actinomycete Kocuria rhizophila.</title>
        <authorList>
            <person name="Takarada H."/>
            <person name="Sekine M."/>
            <person name="Kosugi H."/>
            <person name="Matsuo Y."/>
            <person name="Fujisawa T."/>
            <person name="Omata S."/>
            <person name="Kishi E."/>
            <person name="Shimizu A."/>
            <person name="Tsukatani N."/>
            <person name="Tanikawa S."/>
            <person name="Fujita N."/>
            <person name="Harayama S."/>
        </authorList>
    </citation>
    <scope>NUCLEOTIDE SEQUENCE [LARGE SCALE GENOMIC DNA]</scope>
    <source>
        <strain evidence="8">ATCC 9341 / DSM 348 / NBRC 103217 / DC2201</strain>
    </source>
</reference>
<dbReference type="KEGG" id="krh:KRH_13270"/>
<dbReference type="InterPro" id="IPR007085">
    <property type="entry name" value="DNA/pantothenate-metab_flavo_C"/>
</dbReference>
<dbReference type="GO" id="GO:0015937">
    <property type="term" value="P:coenzyme A biosynthetic process"/>
    <property type="evidence" value="ECO:0007669"/>
    <property type="project" value="UniProtKB-UniRule"/>
</dbReference>
<dbReference type="Pfam" id="PF04127">
    <property type="entry name" value="DFP"/>
    <property type="match status" value="1"/>
</dbReference>
<comment type="cofactor">
    <cofactor evidence="3">
        <name>FMN</name>
        <dbReference type="ChEBI" id="CHEBI:58210"/>
    </cofactor>
    <text evidence="3">Binds 1 FMN per subunit.</text>
</comment>
<dbReference type="GO" id="GO:0010181">
    <property type="term" value="F:FMN binding"/>
    <property type="evidence" value="ECO:0007669"/>
    <property type="project" value="UniProtKB-UniRule"/>
</dbReference>
<feature type="domain" description="Flavoprotein" evidence="5">
    <location>
        <begin position="19"/>
        <end position="187"/>
    </location>
</feature>
<keyword evidence="3" id="KW-0460">Magnesium</keyword>
<dbReference type="GO" id="GO:0004633">
    <property type="term" value="F:phosphopantothenoylcysteine decarboxylase activity"/>
    <property type="evidence" value="ECO:0007669"/>
    <property type="project" value="UniProtKB-UniRule"/>
</dbReference>
<feature type="compositionally biased region" description="Low complexity" evidence="4">
    <location>
        <begin position="193"/>
        <end position="241"/>
    </location>
</feature>
<dbReference type="RefSeq" id="WP_012398395.1">
    <property type="nucleotide sequence ID" value="NC_010617.1"/>
</dbReference>
<keyword evidence="3 7" id="KW-0436">Ligase</keyword>
<dbReference type="PANTHER" id="PTHR14359:SF6">
    <property type="entry name" value="PHOSPHOPANTOTHENOYLCYSTEINE DECARBOXYLASE"/>
    <property type="match status" value="1"/>
</dbReference>
<feature type="region of interest" description="Phosphopantothenoylcysteine decarboxylase" evidence="3">
    <location>
        <begin position="1"/>
        <end position="250"/>
    </location>
</feature>
<dbReference type="GO" id="GO:0015941">
    <property type="term" value="P:pantothenate catabolic process"/>
    <property type="evidence" value="ECO:0007669"/>
    <property type="project" value="InterPro"/>
</dbReference>
<evidence type="ECO:0000259" key="5">
    <source>
        <dbReference type="Pfam" id="PF02441"/>
    </source>
</evidence>
<evidence type="ECO:0000313" key="8">
    <source>
        <dbReference type="Proteomes" id="UP000008838"/>
    </source>
</evidence>
<comment type="pathway">
    <text evidence="3">Cofactor biosynthesis; coenzyme A biosynthesis; CoA from (R)-pantothenate: step 3/5.</text>
</comment>
<name>B2GI82_KOCRD</name>
<dbReference type="Gene3D" id="3.40.50.1950">
    <property type="entry name" value="Flavin prenyltransferase-like"/>
    <property type="match status" value="1"/>
</dbReference>